<accession>A0A6C0I872</accession>
<reference evidence="1" key="1">
    <citation type="journal article" date="2020" name="Nature">
        <title>Giant virus diversity and host interactions through global metagenomics.</title>
        <authorList>
            <person name="Schulz F."/>
            <person name="Roux S."/>
            <person name="Paez-Espino D."/>
            <person name="Jungbluth S."/>
            <person name="Walsh D.A."/>
            <person name="Denef V.J."/>
            <person name="McMahon K.D."/>
            <person name="Konstantinidis K.T."/>
            <person name="Eloe-Fadrosh E.A."/>
            <person name="Kyrpides N.C."/>
            <person name="Woyke T."/>
        </authorList>
    </citation>
    <scope>NUCLEOTIDE SEQUENCE</scope>
    <source>
        <strain evidence="1">GVMAG-M-3300023184-51</strain>
    </source>
</reference>
<name>A0A6C0I872_9ZZZZ</name>
<protein>
    <submittedName>
        <fullName evidence="1">Uncharacterized protein</fullName>
    </submittedName>
</protein>
<sequence length="278" mass="33282">MKGSKNHNQSQNHLVIENPHYTITRVENYKQNINCSIQDILTKFVSSISEYLALFNEKIRIKKCDCYKFILERGIETIMHVFSIVFYYTKNLDLTFYHSQKAYYFYIEFIEQISDDNVSFLQLSSRDATTFVYKKTIYEINNEYKRTMNELTNEEKCLLKYLDTCMYIYKHAIHFYTAPGENILICSNKLLIIHNLINKSKIKQPYLECIYLFTKLLAYKQTFVKGEKEKETIIEDFMHGFLSKKKQIDDSIIQQNIHNYFELNYDNTSLDQIFLNLK</sequence>
<dbReference type="EMBL" id="MN740123">
    <property type="protein sequence ID" value="QHT88800.1"/>
    <property type="molecule type" value="Genomic_DNA"/>
</dbReference>
<evidence type="ECO:0000313" key="1">
    <source>
        <dbReference type="EMBL" id="QHT88800.1"/>
    </source>
</evidence>
<dbReference type="AlphaFoldDB" id="A0A6C0I872"/>
<proteinExistence type="predicted"/>
<organism evidence="1">
    <name type="scientific">viral metagenome</name>
    <dbReference type="NCBI Taxonomy" id="1070528"/>
    <lineage>
        <taxon>unclassified sequences</taxon>
        <taxon>metagenomes</taxon>
        <taxon>organismal metagenomes</taxon>
    </lineage>
</organism>